<dbReference type="PROSITE" id="PS51273">
    <property type="entry name" value="GATASE_TYPE_1"/>
    <property type="match status" value="1"/>
</dbReference>
<dbReference type="GO" id="GO:0016740">
    <property type="term" value="F:transferase activity"/>
    <property type="evidence" value="ECO:0007669"/>
    <property type="project" value="UniProtKB-KW"/>
</dbReference>
<dbReference type="EMBL" id="QZEZ01000002">
    <property type="protein sequence ID" value="RJK97217.1"/>
    <property type="molecule type" value="Genomic_DNA"/>
</dbReference>
<dbReference type="SUPFAM" id="SSF52317">
    <property type="entry name" value="Class I glutamine amidotransferase-like"/>
    <property type="match status" value="1"/>
</dbReference>
<organism evidence="2 3">
    <name type="scientific">Vallicoccus soli</name>
    <dbReference type="NCBI Taxonomy" id="2339232"/>
    <lineage>
        <taxon>Bacteria</taxon>
        <taxon>Bacillati</taxon>
        <taxon>Actinomycetota</taxon>
        <taxon>Actinomycetes</taxon>
        <taxon>Motilibacterales</taxon>
        <taxon>Vallicoccaceae</taxon>
        <taxon>Vallicoccus</taxon>
    </lineage>
</organism>
<sequence length="243" mass="24985">MPAESPLRLLVVEPDGGCPLDRLGGQLREALPGALVTTCRPWAGDAVPPRPAADGLVVLGGQMGAHDDDLHPWLADVRSLLAAAVEDAAPTLGICLGAQLLAAAAGGTVERGAHGREAGVVDVAWRPEAADDPLLGGLAGSWPGPSMHQDAVTALPPGAAWLGAGDLYPHQAFRVGPAAWGVQFHPEVTVPVFGAWARLDLPDPDRAAAVTAELADRDAEVAAAGAELARRFARLVRRRAVPA</sequence>
<reference evidence="2 3" key="1">
    <citation type="submission" date="2018-09" db="EMBL/GenBank/DDBJ databases">
        <title>YIM 75000 draft genome.</title>
        <authorList>
            <person name="Tang S."/>
            <person name="Feng Y."/>
        </authorList>
    </citation>
    <scope>NUCLEOTIDE SEQUENCE [LARGE SCALE GENOMIC DNA]</scope>
    <source>
        <strain evidence="2 3">YIM 75000</strain>
    </source>
</reference>
<gene>
    <name evidence="2" type="ORF">D5H78_06860</name>
</gene>
<keyword evidence="3" id="KW-1185">Reference proteome</keyword>
<keyword evidence="2" id="KW-0808">Transferase</keyword>
<dbReference type="AlphaFoldDB" id="A0A3A3Z8P8"/>
<dbReference type="PANTHER" id="PTHR42695">
    <property type="entry name" value="GLUTAMINE AMIDOTRANSFERASE YLR126C-RELATED"/>
    <property type="match status" value="1"/>
</dbReference>
<dbReference type="OrthoDB" id="5196541at2"/>
<accession>A0A3A3Z8P8</accession>
<dbReference type="RefSeq" id="WP_119949933.1">
    <property type="nucleotide sequence ID" value="NZ_QZEZ01000002.1"/>
</dbReference>
<name>A0A3A3Z8P8_9ACTN</name>
<dbReference type="Gene3D" id="3.40.50.880">
    <property type="match status" value="1"/>
</dbReference>
<keyword evidence="2" id="KW-0315">Glutamine amidotransferase</keyword>
<protein>
    <submittedName>
        <fullName evidence="2">Type 1 glutamine amidotransferase</fullName>
    </submittedName>
</protein>
<dbReference type="PANTHER" id="PTHR42695:SF5">
    <property type="entry name" value="GLUTAMINE AMIDOTRANSFERASE YLR126C-RELATED"/>
    <property type="match status" value="1"/>
</dbReference>
<dbReference type="InterPro" id="IPR017926">
    <property type="entry name" value="GATASE"/>
</dbReference>
<dbReference type="Proteomes" id="UP000265614">
    <property type="component" value="Unassembled WGS sequence"/>
</dbReference>
<dbReference type="InterPro" id="IPR044992">
    <property type="entry name" value="ChyE-like"/>
</dbReference>
<dbReference type="CDD" id="cd01741">
    <property type="entry name" value="GATase1_1"/>
    <property type="match status" value="1"/>
</dbReference>
<dbReference type="Pfam" id="PF00117">
    <property type="entry name" value="GATase"/>
    <property type="match status" value="1"/>
</dbReference>
<dbReference type="GO" id="GO:0005829">
    <property type="term" value="C:cytosol"/>
    <property type="evidence" value="ECO:0007669"/>
    <property type="project" value="TreeGrafter"/>
</dbReference>
<evidence type="ECO:0000259" key="1">
    <source>
        <dbReference type="Pfam" id="PF00117"/>
    </source>
</evidence>
<evidence type="ECO:0000313" key="3">
    <source>
        <dbReference type="Proteomes" id="UP000265614"/>
    </source>
</evidence>
<feature type="domain" description="Glutamine amidotransferase" evidence="1">
    <location>
        <begin position="53"/>
        <end position="190"/>
    </location>
</feature>
<dbReference type="InterPro" id="IPR029062">
    <property type="entry name" value="Class_I_gatase-like"/>
</dbReference>
<comment type="caution">
    <text evidence="2">The sequence shown here is derived from an EMBL/GenBank/DDBJ whole genome shotgun (WGS) entry which is preliminary data.</text>
</comment>
<evidence type="ECO:0000313" key="2">
    <source>
        <dbReference type="EMBL" id="RJK97217.1"/>
    </source>
</evidence>
<proteinExistence type="predicted"/>